<dbReference type="GO" id="GO:1990904">
    <property type="term" value="C:ribonucleoprotein complex"/>
    <property type="evidence" value="ECO:0007669"/>
    <property type="project" value="UniProtKB-KW"/>
</dbReference>
<keyword evidence="6" id="KW-1185">Reference proteome</keyword>
<gene>
    <name evidence="5" type="ORF">BCR44DRAFT_1498041</name>
</gene>
<dbReference type="Pfam" id="PF00411">
    <property type="entry name" value="Ribosomal_S11"/>
    <property type="match status" value="1"/>
</dbReference>
<dbReference type="EMBL" id="MCFL01000012">
    <property type="protein sequence ID" value="ORZ37597.1"/>
    <property type="molecule type" value="Genomic_DNA"/>
</dbReference>
<feature type="compositionally biased region" description="Polar residues" evidence="4">
    <location>
        <begin position="54"/>
        <end position="74"/>
    </location>
</feature>
<comment type="similarity">
    <text evidence="1">Belongs to the universal ribosomal protein uS11 family.</text>
</comment>
<sequence length="198" mass="20527">MSSLNFLRNSLQSAAASASMAETQGRTGTFGTGLGIFSDAGAAANASTAPTALGTEQSATSASSPNPSYQPAGQTNLAFAAPDAGFQSTAAYMNKTPQQYQANAIDYYVLHVQASFNNTLVTITNHQGDAVAMSSGGKAGFKKANRAGYEPAYQATRQVLTKLETKLGDTAHTFGVKAVEDVTPVAHGGCRPRKARRL</sequence>
<dbReference type="InterPro" id="IPR001971">
    <property type="entry name" value="Ribosomal_uS11"/>
</dbReference>
<organism evidence="5 6">
    <name type="scientific">Catenaria anguillulae PL171</name>
    <dbReference type="NCBI Taxonomy" id="765915"/>
    <lineage>
        <taxon>Eukaryota</taxon>
        <taxon>Fungi</taxon>
        <taxon>Fungi incertae sedis</taxon>
        <taxon>Blastocladiomycota</taxon>
        <taxon>Blastocladiomycetes</taxon>
        <taxon>Blastocladiales</taxon>
        <taxon>Catenariaceae</taxon>
        <taxon>Catenaria</taxon>
    </lineage>
</organism>
<name>A0A1Y2HSM2_9FUNG</name>
<proteinExistence type="inferred from homology"/>
<protein>
    <recommendedName>
        <fullName evidence="7">Ribosomal protein S11-domain-containing protein</fullName>
    </recommendedName>
</protein>
<feature type="region of interest" description="Disordered" evidence="4">
    <location>
        <begin position="48"/>
        <end position="74"/>
    </location>
</feature>
<dbReference type="HAMAP" id="MF_01310">
    <property type="entry name" value="Ribosomal_uS11"/>
    <property type="match status" value="1"/>
</dbReference>
<evidence type="ECO:0000313" key="5">
    <source>
        <dbReference type="EMBL" id="ORZ37597.1"/>
    </source>
</evidence>
<reference evidence="5 6" key="1">
    <citation type="submission" date="2016-07" db="EMBL/GenBank/DDBJ databases">
        <title>Pervasive Adenine N6-methylation of Active Genes in Fungi.</title>
        <authorList>
            <consortium name="DOE Joint Genome Institute"/>
            <person name="Mondo S.J."/>
            <person name="Dannebaum R.O."/>
            <person name="Kuo R.C."/>
            <person name="Labutti K."/>
            <person name="Haridas S."/>
            <person name="Kuo A."/>
            <person name="Salamov A."/>
            <person name="Ahrendt S.R."/>
            <person name="Lipzen A."/>
            <person name="Sullivan W."/>
            <person name="Andreopoulos W.B."/>
            <person name="Clum A."/>
            <person name="Lindquist E."/>
            <person name="Daum C."/>
            <person name="Ramamoorthy G.K."/>
            <person name="Gryganskyi A."/>
            <person name="Culley D."/>
            <person name="Magnuson J.K."/>
            <person name="James T.Y."/>
            <person name="O'Malley M.A."/>
            <person name="Stajich J.E."/>
            <person name="Spatafora J.W."/>
            <person name="Visel A."/>
            <person name="Grigoriev I.V."/>
        </authorList>
    </citation>
    <scope>NUCLEOTIDE SEQUENCE [LARGE SCALE GENOMIC DNA]</scope>
    <source>
        <strain evidence="5 6">PL171</strain>
    </source>
</reference>
<evidence type="ECO:0000256" key="1">
    <source>
        <dbReference type="ARBA" id="ARBA00006194"/>
    </source>
</evidence>
<dbReference type="GO" id="GO:0003735">
    <property type="term" value="F:structural constituent of ribosome"/>
    <property type="evidence" value="ECO:0007669"/>
    <property type="project" value="InterPro"/>
</dbReference>
<accession>A0A1Y2HSM2</accession>
<keyword evidence="3" id="KW-0687">Ribonucleoprotein</keyword>
<dbReference type="PANTHER" id="PTHR11759">
    <property type="entry name" value="40S RIBOSOMAL PROTEIN S14/30S RIBOSOMAL PROTEIN S11"/>
    <property type="match status" value="1"/>
</dbReference>
<comment type="caution">
    <text evidence="5">The sequence shown here is derived from an EMBL/GenBank/DDBJ whole genome shotgun (WGS) entry which is preliminary data.</text>
</comment>
<evidence type="ECO:0000256" key="2">
    <source>
        <dbReference type="ARBA" id="ARBA00022980"/>
    </source>
</evidence>
<dbReference type="InterPro" id="IPR036967">
    <property type="entry name" value="Ribosomal_uS11_sf"/>
</dbReference>
<evidence type="ECO:0000313" key="6">
    <source>
        <dbReference type="Proteomes" id="UP000193411"/>
    </source>
</evidence>
<dbReference type="STRING" id="765915.A0A1Y2HSM2"/>
<dbReference type="Gene3D" id="3.30.420.80">
    <property type="entry name" value="Ribosomal protein S11"/>
    <property type="match status" value="2"/>
</dbReference>
<evidence type="ECO:0000256" key="3">
    <source>
        <dbReference type="ARBA" id="ARBA00023274"/>
    </source>
</evidence>
<evidence type="ECO:0000256" key="4">
    <source>
        <dbReference type="SAM" id="MobiDB-lite"/>
    </source>
</evidence>
<dbReference type="OrthoDB" id="1654884at2759"/>
<dbReference type="AlphaFoldDB" id="A0A1Y2HSM2"/>
<dbReference type="Proteomes" id="UP000193411">
    <property type="component" value="Unassembled WGS sequence"/>
</dbReference>
<keyword evidence="2" id="KW-0689">Ribosomal protein</keyword>
<dbReference type="GO" id="GO:0005840">
    <property type="term" value="C:ribosome"/>
    <property type="evidence" value="ECO:0007669"/>
    <property type="project" value="UniProtKB-KW"/>
</dbReference>
<dbReference type="SUPFAM" id="SSF53137">
    <property type="entry name" value="Translational machinery components"/>
    <property type="match status" value="1"/>
</dbReference>
<evidence type="ECO:0008006" key="7">
    <source>
        <dbReference type="Google" id="ProtNLM"/>
    </source>
</evidence>
<dbReference type="GO" id="GO:0006412">
    <property type="term" value="P:translation"/>
    <property type="evidence" value="ECO:0007669"/>
    <property type="project" value="InterPro"/>
</dbReference>